<dbReference type="STRING" id="431306.AGA_1128"/>
<protein>
    <submittedName>
        <fullName evidence="2">Uncharacterized protein</fullName>
    </submittedName>
</protein>
<dbReference type="AlphaFoldDB" id="A0A0U5BHV6"/>
<dbReference type="Proteomes" id="UP000068250">
    <property type="component" value="Chromosome I"/>
</dbReference>
<dbReference type="EMBL" id="LN609302">
    <property type="protein sequence ID" value="CEF55065.1"/>
    <property type="molecule type" value="Genomic_DNA"/>
</dbReference>
<evidence type="ECO:0000313" key="2">
    <source>
        <dbReference type="EMBL" id="CEF55065.1"/>
    </source>
</evidence>
<feature type="region of interest" description="Disordered" evidence="1">
    <location>
        <begin position="70"/>
        <end position="90"/>
    </location>
</feature>
<proteinExistence type="predicted"/>
<gene>
    <name evidence="2" type="ORF">AGA_1128</name>
</gene>
<sequence length="90" mass="9727">MQQHLTRMAGQTGIRSHKPPLPVAAYKAHALKTLKARIVLHAAGAAAGACKVNPVQGGAATRLQIRLVPHSAQDHRSRTELQDLHITRCQ</sequence>
<name>A0A0U5BHV6_9PROT</name>
<accession>A0A0U5BHV6</accession>
<reference evidence="3" key="1">
    <citation type="submission" date="2014-09" db="EMBL/GenBank/DDBJ databases">
        <authorList>
            <person name="Illeghems K.G."/>
        </authorList>
    </citation>
    <scope>NUCLEOTIDE SEQUENCE [LARGE SCALE GENOMIC DNA]</scope>
    <source>
        <strain evidence="3">LMG 23848T</strain>
    </source>
</reference>
<evidence type="ECO:0000256" key="1">
    <source>
        <dbReference type="SAM" id="MobiDB-lite"/>
    </source>
</evidence>
<organism evidence="2 3">
    <name type="scientific">Acetobacter ghanensis</name>
    <dbReference type="NCBI Taxonomy" id="431306"/>
    <lineage>
        <taxon>Bacteria</taxon>
        <taxon>Pseudomonadati</taxon>
        <taxon>Pseudomonadota</taxon>
        <taxon>Alphaproteobacteria</taxon>
        <taxon>Acetobacterales</taxon>
        <taxon>Acetobacteraceae</taxon>
        <taxon>Acetobacter</taxon>
    </lineage>
</organism>
<feature type="compositionally biased region" description="Basic and acidic residues" evidence="1">
    <location>
        <begin position="72"/>
        <end position="90"/>
    </location>
</feature>
<evidence type="ECO:0000313" key="3">
    <source>
        <dbReference type="Proteomes" id="UP000068250"/>
    </source>
</evidence>